<proteinExistence type="predicted"/>
<dbReference type="InterPro" id="IPR012675">
    <property type="entry name" value="Beta-grasp_dom_sf"/>
</dbReference>
<keyword evidence="6" id="KW-0408">Iron</keyword>
<dbReference type="Gene3D" id="2.40.30.10">
    <property type="entry name" value="Translation factors"/>
    <property type="match status" value="1"/>
</dbReference>
<dbReference type="GO" id="GO:0046872">
    <property type="term" value="F:metal ion binding"/>
    <property type="evidence" value="ECO:0007669"/>
    <property type="project" value="UniProtKB-KW"/>
</dbReference>
<dbReference type="InterPro" id="IPR001041">
    <property type="entry name" value="2Fe-2S_ferredoxin-type"/>
</dbReference>
<dbReference type="PROSITE" id="PS51384">
    <property type="entry name" value="FAD_FR"/>
    <property type="match status" value="1"/>
</dbReference>
<dbReference type="AlphaFoldDB" id="A0AAI8U2J8"/>
<dbReference type="PANTHER" id="PTHR47354">
    <property type="entry name" value="NADH OXIDOREDUCTASE HCR"/>
    <property type="match status" value="1"/>
</dbReference>
<dbReference type="SUPFAM" id="SSF54292">
    <property type="entry name" value="2Fe-2S ferredoxin-like"/>
    <property type="match status" value="1"/>
</dbReference>
<dbReference type="Pfam" id="PF00111">
    <property type="entry name" value="Fer2"/>
    <property type="match status" value="1"/>
</dbReference>
<dbReference type="InterPro" id="IPR017927">
    <property type="entry name" value="FAD-bd_FR_type"/>
</dbReference>
<dbReference type="InterPro" id="IPR017938">
    <property type="entry name" value="Riboflavin_synthase-like_b-brl"/>
</dbReference>
<evidence type="ECO:0000256" key="7">
    <source>
        <dbReference type="ARBA" id="ARBA00023014"/>
    </source>
</evidence>
<protein>
    <submittedName>
        <fullName evidence="10">Phenoxybenzoate dioxygenase subunit beta</fullName>
        <ecNumber evidence="10">1.-.-.-</ecNumber>
    </submittedName>
</protein>
<evidence type="ECO:0000259" key="9">
    <source>
        <dbReference type="PROSITE" id="PS51384"/>
    </source>
</evidence>
<evidence type="ECO:0000256" key="6">
    <source>
        <dbReference type="ARBA" id="ARBA00023004"/>
    </source>
</evidence>
<keyword evidence="7" id="KW-0411">Iron-sulfur</keyword>
<dbReference type="SUPFAM" id="SSF63380">
    <property type="entry name" value="Riboflavin synthase domain-like"/>
    <property type="match status" value="1"/>
</dbReference>
<dbReference type="Gene3D" id="3.10.20.30">
    <property type="match status" value="1"/>
</dbReference>
<dbReference type="CDD" id="cd00207">
    <property type="entry name" value="fer2"/>
    <property type="match status" value="1"/>
</dbReference>
<feature type="domain" description="2Fe-2S ferredoxin-type" evidence="8">
    <location>
        <begin position="236"/>
        <end position="321"/>
    </location>
</feature>
<accession>A0AAI8U2J8</accession>
<dbReference type="PANTHER" id="PTHR47354:SF1">
    <property type="entry name" value="CARNITINE MONOOXYGENASE REDUCTASE SUBUNIT"/>
    <property type="match status" value="1"/>
</dbReference>
<keyword evidence="2" id="KW-0285">Flavoprotein</keyword>
<keyword evidence="4" id="KW-0479">Metal-binding</keyword>
<dbReference type="PROSITE" id="PS00197">
    <property type="entry name" value="2FE2S_FER_1"/>
    <property type="match status" value="1"/>
</dbReference>
<dbReference type="PRINTS" id="PR00409">
    <property type="entry name" value="PHDIOXRDTASE"/>
</dbReference>
<dbReference type="Gene3D" id="3.40.50.80">
    <property type="entry name" value="Nucleotide-binding domain of ferredoxin-NADP reductase (FNR) module"/>
    <property type="match status" value="1"/>
</dbReference>
<keyword evidence="5 10" id="KW-0560">Oxidoreductase</keyword>
<dbReference type="Proteomes" id="UP001241092">
    <property type="component" value="Chromosome"/>
</dbReference>
<dbReference type="PROSITE" id="PS51085">
    <property type="entry name" value="2FE2S_FER_2"/>
    <property type="match status" value="1"/>
</dbReference>
<dbReference type="InterPro" id="IPR039261">
    <property type="entry name" value="FNR_nucleotide-bd"/>
</dbReference>
<evidence type="ECO:0000313" key="11">
    <source>
        <dbReference type="Proteomes" id="UP001241092"/>
    </source>
</evidence>
<dbReference type="EC" id="1.-.-.-" evidence="10"/>
<sequence length="321" mass="34501">MSIASERDCGFPVQVSALRREAEGVLGIDLCAVDGSSLPPWTPGAHLEIELADGIVRHYSLCGGPQHGEPWRIAVLREPASRGGSKLIHESVSPGDIFTVRGPRNNFALVDAQRYLFVAGGIGITPILPMVHDVAARAKPWTLVYGGRTLTSMAFIGELSEISGGELHIMPEDEYGLLDLDHFLGAPRTDTAVYCCGPGPLIDAVERACDSWPAGALRLERFTPRAVSNSVTEGEFAVELARSGTRLPVPADKTLLEVLEDAGYDIDNSCRAGICGTCELRVTHGVPEHNDDVLSDDERESNQVILPCVSRSKSPLLIVDL</sequence>
<reference evidence="10" key="1">
    <citation type="submission" date="2023-03" db="EMBL/GenBank/DDBJ databases">
        <title>Draft genome sequence of a Mycolicibacterium mageritense strain H4_3_1 isolated from a hybrid biological-inorganic system reactor.</title>
        <authorList>
            <person name="Feng X."/>
            <person name="Kazama D."/>
            <person name="Sato K."/>
            <person name="Kobayashi H."/>
        </authorList>
    </citation>
    <scope>NUCLEOTIDE SEQUENCE</scope>
    <source>
        <strain evidence="10">H4_3_1</strain>
    </source>
</reference>
<dbReference type="InterPro" id="IPR006058">
    <property type="entry name" value="2Fe2S_fd_BS"/>
</dbReference>
<evidence type="ECO:0000256" key="5">
    <source>
        <dbReference type="ARBA" id="ARBA00023002"/>
    </source>
</evidence>
<dbReference type="SUPFAM" id="SSF52343">
    <property type="entry name" value="Ferredoxin reductase-like, C-terminal NADP-linked domain"/>
    <property type="match status" value="1"/>
</dbReference>
<keyword evidence="3" id="KW-0001">2Fe-2S</keyword>
<evidence type="ECO:0000256" key="1">
    <source>
        <dbReference type="ARBA" id="ARBA00001974"/>
    </source>
</evidence>
<evidence type="ECO:0000259" key="8">
    <source>
        <dbReference type="PROSITE" id="PS51085"/>
    </source>
</evidence>
<evidence type="ECO:0000313" key="10">
    <source>
        <dbReference type="EMBL" id="BDY33007.1"/>
    </source>
</evidence>
<feature type="domain" description="FAD-binding FR-type" evidence="9">
    <location>
        <begin position="8"/>
        <end position="110"/>
    </location>
</feature>
<dbReference type="RefSeq" id="WP_286212639.1">
    <property type="nucleotide sequence ID" value="NZ_AP027452.1"/>
</dbReference>
<dbReference type="InterPro" id="IPR050415">
    <property type="entry name" value="MRET"/>
</dbReference>
<dbReference type="CDD" id="cd06185">
    <property type="entry name" value="PDR_like"/>
    <property type="match status" value="1"/>
</dbReference>
<organism evidence="10 11">
    <name type="scientific">Mycolicibacterium mageritense</name>
    <name type="common">Mycobacterium mageritense</name>
    <dbReference type="NCBI Taxonomy" id="53462"/>
    <lineage>
        <taxon>Bacteria</taxon>
        <taxon>Bacillati</taxon>
        <taxon>Actinomycetota</taxon>
        <taxon>Actinomycetes</taxon>
        <taxon>Mycobacteriales</taxon>
        <taxon>Mycobacteriaceae</taxon>
        <taxon>Mycolicibacterium</taxon>
    </lineage>
</organism>
<comment type="cofactor">
    <cofactor evidence="1">
        <name>FAD</name>
        <dbReference type="ChEBI" id="CHEBI:57692"/>
    </cofactor>
</comment>
<dbReference type="EMBL" id="AP027452">
    <property type="protein sequence ID" value="BDY33007.1"/>
    <property type="molecule type" value="Genomic_DNA"/>
</dbReference>
<gene>
    <name evidence="10" type="primary">pobB_3</name>
    <name evidence="10" type="ORF">hbim_06979</name>
</gene>
<keyword evidence="10" id="KW-0223">Dioxygenase</keyword>
<evidence type="ECO:0000256" key="3">
    <source>
        <dbReference type="ARBA" id="ARBA00022714"/>
    </source>
</evidence>
<evidence type="ECO:0000256" key="2">
    <source>
        <dbReference type="ARBA" id="ARBA00022630"/>
    </source>
</evidence>
<name>A0AAI8U2J8_MYCME</name>
<evidence type="ECO:0000256" key="4">
    <source>
        <dbReference type="ARBA" id="ARBA00022723"/>
    </source>
</evidence>
<dbReference type="InterPro" id="IPR036010">
    <property type="entry name" value="2Fe-2S_ferredoxin-like_sf"/>
</dbReference>
<dbReference type="GO" id="GO:0051213">
    <property type="term" value="F:dioxygenase activity"/>
    <property type="evidence" value="ECO:0007669"/>
    <property type="project" value="UniProtKB-KW"/>
</dbReference>
<dbReference type="GO" id="GO:0051537">
    <property type="term" value="F:2 iron, 2 sulfur cluster binding"/>
    <property type="evidence" value="ECO:0007669"/>
    <property type="project" value="UniProtKB-KW"/>
</dbReference>